<accession>A0A366JCD1</accession>
<evidence type="ECO:0000256" key="3">
    <source>
        <dbReference type="ARBA" id="ARBA00022475"/>
    </source>
</evidence>
<dbReference type="PANTHER" id="PTHR37316:SF3">
    <property type="entry name" value="TEICHOIC ACID GLYCEROL-PHOSPHATE TRANSFERASE"/>
    <property type="match status" value="1"/>
</dbReference>
<reference evidence="8 9" key="1">
    <citation type="submission" date="2018-06" db="EMBL/GenBank/DDBJ databases">
        <title>Freshwater and sediment microbial communities from various areas in North America, analyzing microbe dynamics in response to fracking.</title>
        <authorList>
            <person name="Lamendella R."/>
        </authorList>
    </citation>
    <scope>NUCLEOTIDE SEQUENCE [LARGE SCALE GENOMIC DNA]</scope>
    <source>
        <strain evidence="8 9">14_TX</strain>
    </source>
</reference>
<proteinExistence type="inferred from homology"/>
<dbReference type="Gene3D" id="3.40.50.11820">
    <property type="match status" value="1"/>
</dbReference>
<dbReference type="GO" id="GO:0016757">
    <property type="term" value="F:glycosyltransferase activity"/>
    <property type="evidence" value="ECO:0007669"/>
    <property type="project" value="InterPro"/>
</dbReference>
<evidence type="ECO:0000259" key="7">
    <source>
        <dbReference type="Pfam" id="PF00534"/>
    </source>
</evidence>
<evidence type="ECO:0000313" key="9">
    <source>
        <dbReference type="Proteomes" id="UP000252731"/>
    </source>
</evidence>
<dbReference type="InterPro" id="IPR043149">
    <property type="entry name" value="TagF_N"/>
</dbReference>
<gene>
    <name evidence="8" type="ORF">DFO70_1572</name>
</gene>
<keyword evidence="6" id="KW-0472">Membrane</keyword>
<organism evidence="8 9">
    <name type="scientific">Cytobacillus firmus</name>
    <name type="common">Bacillus firmus</name>
    <dbReference type="NCBI Taxonomy" id="1399"/>
    <lineage>
        <taxon>Bacteria</taxon>
        <taxon>Bacillati</taxon>
        <taxon>Bacillota</taxon>
        <taxon>Bacilli</taxon>
        <taxon>Bacillales</taxon>
        <taxon>Bacillaceae</taxon>
        <taxon>Cytobacillus</taxon>
    </lineage>
</organism>
<dbReference type="GO" id="GO:0019350">
    <property type="term" value="P:teichoic acid biosynthetic process"/>
    <property type="evidence" value="ECO:0007669"/>
    <property type="project" value="UniProtKB-KW"/>
</dbReference>
<dbReference type="InterPro" id="IPR007554">
    <property type="entry name" value="Glycerophosphate_synth"/>
</dbReference>
<comment type="similarity">
    <text evidence="2">Belongs to the CDP-glycerol glycerophosphotransferase family.</text>
</comment>
<dbReference type="PANTHER" id="PTHR37316">
    <property type="entry name" value="TEICHOIC ACID GLYCEROL-PHOSPHATE PRIMASE"/>
    <property type="match status" value="1"/>
</dbReference>
<name>A0A366JCD1_CYTFI</name>
<comment type="caution">
    <text evidence="8">The sequence shown here is derived from an EMBL/GenBank/DDBJ whole genome shotgun (WGS) entry which is preliminary data.</text>
</comment>
<dbReference type="Gene3D" id="3.40.50.2000">
    <property type="entry name" value="Glycogen Phosphorylase B"/>
    <property type="match status" value="2"/>
</dbReference>
<dbReference type="EMBL" id="QNSF01000057">
    <property type="protein sequence ID" value="RBP84467.1"/>
    <property type="molecule type" value="Genomic_DNA"/>
</dbReference>
<sequence length="844" mass="98253">MANKIIKYFKRKIPFIKKPINEYKTNERFRIRSKYSKYLNKYIVRDNVILYESYHGKNFTGNPLTIFLKLSTLEEFQNYKHIIVVNENNPLVENFSKKPNVQIVSVDDDNYLKYLATAKYLINNTSFPYYFIKREGQIYINTWHGTPLKTLGIDINNAGMADHMNIQRNLLQTDFLISPNKFTYEKLLSSHDIINIFSGKIADIGYPRVDSTINSNREEVLSKLGIQSDKKVILYAPTWRGTVGNESDTSQKLLNEVLQLKERLGNDYIVLLKSHYFAYKYFEEKNLEDICIPNWFDTNVILAGIDILITDYSSIFFEFLPTEKTIIFYGDDIEQYAEERGFYLNIDTLPGPLCKEIEAVADNILKEGLIKDIYLDKYQKYKQSFCYNDDGNATDRLIDIIFRNKNKENTISVQTNKEKVLIYCGAFYNNGITMSALTLLDNIDYNKYEVVVIENPKGTDEKWNNIRKANKNVHFIYRPGVMNRTIFESYRHQWTLNRGISGKLMEMVVPKSLYKNEYRRIVGNTHFDYVINFGGYNDFWSLLFAFSEVKRKTIYLHNDMKEEFNKKIGGKFKHKKHLKVIFSTYKYYDQIVSVAKSTHETNFKNLGSLVPNASKKMTYINNLVNSKKVNNLKNRREYISYNGENYIVLEQNKNGNVIRVKGTQSPGSTDINLVTIGRLSPEKGHEKLIRAFYDALEIDNKMKLYIVGEGPLKSKLIEIINELNLTKKVFLVGQVENPFVLIKESDCFILSSNYEGQGLVLLETMIIGKPIIATDVTGVRSVLEGGYGQLIDNNESALRESIIDFARQYRKKECPKQKRFDYKRYNKQAMERFYKIVLSADGDK</sequence>
<dbReference type="GO" id="GO:0005886">
    <property type="term" value="C:plasma membrane"/>
    <property type="evidence" value="ECO:0007669"/>
    <property type="project" value="UniProtKB-SubCell"/>
</dbReference>
<dbReference type="CDD" id="cd03811">
    <property type="entry name" value="GT4_GT28_WabH-like"/>
    <property type="match status" value="1"/>
</dbReference>
<protein>
    <submittedName>
        <fullName evidence="8">CDP-glycerol glycerophosphotransferase</fullName>
    </submittedName>
</protein>
<keyword evidence="9" id="KW-1185">Reference proteome</keyword>
<comment type="subcellular location">
    <subcellularLocation>
        <location evidence="1">Cell membrane</location>
        <topology evidence="1">Peripheral membrane protein</topology>
    </subcellularLocation>
</comment>
<dbReference type="RefSeq" id="WP_113885908.1">
    <property type="nucleotide sequence ID" value="NZ_QNSF01000057.1"/>
</dbReference>
<dbReference type="SUPFAM" id="SSF53756">
    <property type="entry name" value="UDP-Glycosyltransferase/glycogen phosphorylase"/>
    <property type="match status" value="2"/>
</dbReference>
<feature type="domain" description="Glycosyl transferase family 1" evidence="7">
    <location>
        <begin position="669"/>
        <end position="815"/>
    </location>
</feature>
<evidence type="ECO:0000256" key="4">
    <source>
        <dbReference type="ARBA" id="ARBA00022679"/>
    </source>
</evidence>
<dbReference type="Pfam" id="PF00534">
    <property type="entry name" value="Glycos_transf_1"/>
    <property type="match status" value="1"/>
</dbReference>
<dbReference type="InterPro" id="IPR043148">
    <property type="entry name" value="TagF_C"/>
</dbReference>
<keyword evidence="4 8" id="KW-0808">Transferase</keyword>
<dbReference type="Proteomes" id="UP000252731">
    <property type="component" value="Unassembled WGS sequence"/>
</dbReference>
<evidence type="ECO:0000256" key="2">
    <source>
        <dbReference type="ARBA" id="ARBA00010488"/>
    </source>
</evidence>
<evidence type="ECO:0000256" key="1">
    <source>
        <dbReference type="ARBA" id="ARBA00004202"/>
    </source>
</evidence>
<dbReference type="Pfam" id="PF04464">
    <property type="entry name" value="Glyphos_transf"/>
    <property type="match status" value="1"/>
</dbReference>
<keyword evidence="5" id="KW-0777">Teichoic acid biosynthesis</keyword>
<dbReference type="GO" id="GO:0047355">
    <property type="term" value="F:CDP-glycerol glycerophosphotransferase activity"/>
    <property type="evidence" value="ECO:0007669"/>
    <property type="project" value="InterPro"/>
</dbReference>
<evidence type="ECO:0000313" key="8">
    <source>
        <dbReference type="EMBL" id="RBP84467.1"/>
    </source>
</evidence>
<evidence type="ECO:0000256" key="6">
    <source>
        <dbReference type="ARBA" id="ARBA00023136"/>
    </source>
</evidence>
<dbReference type="AlphaFoldDB" id="A0A366JCD1"/>
<keyword evidence="3" id="KW-1003">Cell membrane</keyword>
<evidence type="ECO:0000256" key="5">
    <source>
        <dbReference type="ARBA" id="ARBA00022944"/>
    </source>
</evidence>
<dbReference type="InterPro" id="IPR001296">
    <property type="entry name" value="Glyco_trans_1"/>
</dbReference>
<dbReference type="Gene3D" id="3.40.50.12580">
    <property type="match status" value="1"/>
</dbReference>
<dbReference type="OrthoDB" id="9811865at2"/>
<dbReference type="InterPro" id="IPR051612">
    <property type="entry name" value="Teichoic_Acid_Biosynth"/>
</dbReference>